<dbReference type="AlphaFoldDB" id="A0A7R9H6B1"/>
<gene>
    <name evidence="4" type="ORF">TPSB3V08_LOCUS7536</name>
</gene>
<reference evidence="4" key="1">
    <citation type="submission" date="2020-11" db="EMBL/GenBank/DDBJ databases">
        <authorList>
            <person name="Tran Van P."/>
        </authorList>
    </citation>
    <scope>NUCLEOTIDE SEQUENCE</scope>
</reference>
<name>A0A7R9H6B1_TIMPO</name>
<dbReference type="PANTHER" id="PTHR21705:SF12">
    <property type="entry name" value="FHF COMPLEX SUBUNIT HOOK-INTERACTING PROTEIN C-TERMINAL DOMAIN-CONTAINING PROTEIN"/>
    <property type="match status" value="1"/>
</dbReference>
<accession>A0A7R9H6B1</accession>
<dbReference type="Pfam" id="PF19314">
    <property type="entry name" value="DUF5917"/>
    <property type="match status" value="1"/>
</dbReference>
<sequence length="234" mass="26418">MLGTQHVPSARNSLLEAENNKRRDETLGSALDCCSRDLVVVLTCCEVDVPGLVDEIGFLLLLPQPLHSATDPGDEGYEQYVQDADRQYQLCVTRCSRHSWPNEATFPDLMEGDDSHSSDSRPEADHDGNGARNFYEGPFLRMLFTRLVRLPYQPYEINLQLTSLVSRLAMLPHPYLHEYLLNPFLPVLPDTNTLFGTLELVAAELVTQIPLLKSYKQALYATRQRLLEGICDPQ</sequence>
<proteinExistence type="inferred from homology"/>
<feature type="region of interest" description="Disordered" evidence="2">
    <location>
        <begin position="106"/>
        <end position="130"/>
    </location>
</feature>
<evidence type="ECO:0000256" key="1">
    <source>
        <dbReference type="ARBA" id="ARBA00024336"/>
    </source>
</evidence>
<dbReference type="InterPro" id="IPR045669">
    <property type="entry name" value="FHIP_C"/>
</dbReference>
<dbReference type="PANTHER" id="PTHR21705">
    <property type="entry name" value="RAI16 PROTEIN-RELATED"/>
    <property type="match status" value="1"/>
</dbReference>
<protein>
    <recommendedName>
        <fullName evidence="3">FHF complex subunit HOOK-interacting protein C-terminal domain-containing protein</fullName>
    </recommendedName>
</protein>
<feature type="domain" description="FHF complex subunit HOOK-interacting protein C-terminal" evidence="3">
    <location>
        <begin position="136"/>
        <end position="227"/>
    </location>
</feature>
<organism evidence="4">
    <name type="scientific">Timema poppense</name>
    <name type="common">Walking stick</name>
    <dbReference type="NCBI Taxonomy" id="170557"/>
    <lineage>
        <taxon>Eukaryota</taxon>
        <taxon>Metazoa</taxon>
        <taxon>Ecdysozoa</taxon>
        <taxon>Arthropoda</taxon>
        <taxon>Hexapoda</taxon>
        <taxon>Insecta</taxon>
        <taxon>Pterygota</taxon>
        <taxon>Neoptera</taxon>
        <taxon>Polyneoptera</taxon>
        <taxon>Phasmatodea</taxon>
        <taxon>Timematodea</taxon>
        <taxon>Timematoidea</taxon>
        <taxon>Timematidae</taxon>
        <taxon>Timema</taxon>
    </lineage>
</organism>
<dbReference type="EMBL" id="OD004971">
    <property type="protein sequence ID" value="CAD7410772.1"/>
    <property type="molecule type" value="Genomic_DNA"/>
</dbReference>
<evidence type="ECO:0000313" key="4">
    <source>
        <dbReference type="EMBL" id="CAD7410772.1"/>
    </source>
</evidence>
<feature type="compositionally biased region" description="Basic and acidic residues" evidence="2">
    <location>
        <begin position="113"/>
        <end position="129"/>
    </location>
</feature>
<dbReference type="InterPro" id="IPR019384">
    <property type="entry name" value="FHIP"/>
</dbReference>
<comment type="similarity">
    <text evidence="1">Belongs to the FHIP family.</text>
</comment>
<evidence type="ECO:0000259" key="3">
    <source>
        <dbReference type="Pfam" id="PF19314"/>
    </source>
</evidence>
<evidence type="ECO:0000256" key="2">
    <source>
        <dbReference type="SAM" id="MobiDB-lite"/>
    </source>
</evidence>